<keyword evidence="12" id="KW-1185">Reference proteome</keyword>
<evidence type="ECO:0000256" key="8">
    <source>
        <dbReference type="ARBA" id="ARBA00024343"/>
    </source>
</evidence>
<keyword evidence="6" id="KW-0804">Transcription</keyword>
<keyword evidence="3" id="KW-0805">Transcription regulation</keyword>
<protein>
    <recommendedName>
        <fullName evidence="10">AP2/ERF domain-containing protein</fullName>
    </recommendedName>
</protein>
<keyword evidence="2" id="KW-0611">Plant defense</keyword>
<dbReference type="SUPFAM" id="SSF54171">
    <property type="entry name" value="DNA-binding domain"/>
    <property type="match status" value="1"/>
</dbReference>
<evidence type="ECO:0000256" key="2">
    <source>
        <dbReference type="ARBA" id="ARBA00022821"/>
    </source>
</evidence>
<dbReference type="AlphaFoldDB" id="A0AA88S1K5"/>
<dbReference type="Pfam" id="PF00847">
    <property type="entry name" value="AP2"/>
    <property type="match status" value="1"/>
</dbReference>
<dbReference type="EMBL" id="JAVXUO010000207">
    <property type="protein sequence ID" value="KAK2994407.1"/>
    <property type="molecule type" value="Genomic_DNA"/>
</dbReference>
<feature type="compositionally biased region" description="Low complexity" evidence="9">
    <location>
        <begin position="121"/>
        <end position="133"/>
    </location>
</feature>
<comment type="caution">
    <text evidence="11">The sequence shown here is derived from an EMBL/GenBank/DDBJ whole genome shotgun (WGS) entry which is preliminary data.</text>
</comment>
<dbReference type="InterPro" id="IPR045277">
    <property type="entry name" value="DRE1A-I"/>
</dbReference>
<keyword evidence="5" id="KW-0010">Activator</keyword>
<feature type="region of interest" description="Disordered" evidence="9">
    <location>
        <begin position="118"/>
        <end position="149"/>
    </location>
</feature>
<dbReference type="GO" id="GO:0006952">
    <property type="term" value="P:defense response"/>
    <property type="evidence" value="ECO:0007669"/>
    <property type="project" value="UniProtKB-KW"/>
</dbReference>
<dbReference type="PANTHER" id="PTHR31839:SF42">
    <property type="entry name" value="DEHYDRATION-RESPONSIVE ELEMENT-BINDING PROTEIN 1F"/>
    <property type="match status" value="1"/>
</dbReference>
<evidence type="ECO:0000256" key="7">
    <source>
        <dbReference type="ARBA" id="ARBA00023242"/>
    </source>
</evidence>
<dbReference type="PROSITE" id="PS51032">
    <property type="entry name" value="AP2_ERF"/>
    <property type="match status" value="1"/>
</dbReference>
<dbReference type="GO" id="GO:0005634">
    <property type="term" value="C:nucleus"/>
    <property type="evidence" value="ECO:0007669"/>
    <property type="project" value="UniProtKB-SubCell"/>
</dbReference>
<dbReference type="SMART" id="SM00380">
    <property type="entry name" value="AP2"/>
    <property type="match status" value="1"/>
</dbReference>
<dbReference type="CDD" id="cd00018">
    <property type="entry name" value="AP2"/>
    <property type="match status" value="1"/>
</dbReference>
<dbReference type="Gene3D" id="3.30.730.10">
    <property type="entry name" value="AP2/ERF domain"/>
    <property type="match status" value="1"/>
</dbReference>
<dbReference type="PRINTS" id="PR00367">
    <property type="entry name" value="ETHRSPELEMNT"/>
</dbReference>
<evidence type="ECO:0000313" key="12">
    <source>
        <dbReference type="Proteomes" id="UP001187471"/>
    </source>
</evidence>
<dbReference type="InterPro" id="IPR036955">
    <property type="entry name" value="AP2/ERF_dom_sf"/>
</dbReference>
<evidence type="ECO:0000256" key="4">
    <source>
        <dbReference type="ARBA" id="ARBA00023125"/>
    </source>
</evidence>
<keyword evidence="4" id="KW-0238">DNA-binding</keyword>
<reference evidence="11" key="1">
    <citation type="submission" date="2022-12" db="EMBL/GenBank/DDBJ databases">
        <title>Draft genome assemblies for two species of Escallonia (Escalloniales).</title>
        <authorList>
            <person name="Chanderbali A."/>
            <person name="Dervinis C."/>
            <person name="Anghel I."/>
            <person name="Soltis D."/>
            <person name="Soltis P."/>
            <person name="Zapata F."/>
        </authorList>
    </citation>
    <scope>NUCLEOTIDE SEQUENCE</scope>
    <source>
        <strain evidence="11">UCBG92.1500</strain>
        <tissue evidence="11">Leaf</tissue>
    </source>
</reference>
<evidence type="ECO:0000256" key="3">
    <source>
        <dbReference type="ARBA" id="ARBA00023015"/>
    </source>
</evidence>
<comment type="subcellular location">
    <subcellularLocation>
        <location evidence="1">Nucleus</location>
    </subcellularLocation>
</comment>
<proteinExistence type="inferred from homology"/>
<dbReference type="GO" id="GO:0003700">
    <property type="term" value="F:DNA-binding transcription factor activity"/>
    <property type="evidence" value="ECO:0007669"/>
    <property type="project" value="InterPro"/>
</dbReference>
<keyword evidence="7" id="KW-0539">Nucleus</keyword>
<dbReference type="InterPro" id="IPR016177">
    <property type="entry name" value="DNA-bd_dom_sf"/>
</dbReference>
<evidence type="ECO:0000313" key="11">
    <source>
        <dbReference type="EMBL" id="KAK2994407.1"/>
    </source>
</evidence>
<comment type="similarity">
    <text evidence="8">Belongs to the AP2/ERF transcription factor family. ERF subfamily.</text>
</comment>
<evidence type="ECO:0000259" key="10">
    <source>
        <dbReference type="PROSITE" id="PS51032"/>
    </source>
</evidence>
<feature type="region of interest" description="Disordered" evidence="9">
    <location>
        <begin position="166"/>
        <end position="192"/>
    </location>
</feature>
<feature type="compositionally biased region" description="Basic and acidic residues" evidence="9">
    <location>
        <begin position="170"/>
        <end position="182"/>
    </location>
</feature>
<feature type="region of interest" description="Disordered" evidence="9">
    <location>
        <begin position="1"/>
        <end position="23"/>
    </location>
</feature>
<feature type="compositionally biased region" description="Basic residues" evidence="9">
    <location>
        <begin position="137"/>
        <end position="148"/>
    </location>
</feature>
<dbReference type="GO" id="GO:0003677">
    <property type="term" value="F:DNA binding"/>
    <property type="evidence" value="ECO:0007669"/>
    <property type="project" value="UniProtKB-KW"/>
</dbReference>
<dbReference type="PANTHER" id="PTHR31839">
    <property type="entry name" value="DEHYDRATION-RESPONSIVE ELEMENT-BINDING PROTEIN 1D"/>
    <property type="match status" value="1"/>
</dbReference>
<dbReference type="Proteomes" id="UP001187471">
    <property type="component" value="Unassembled WGS sequence"/>
</dbReference>
<sequence>MEQEDSDQYSSSSSDTFKTNLDTQPTKTLFRGVRRRNGSKWVCEVREPNKKSRIWLGTFSTPEMAARAHDVAALALRGEKAVLNFPDSAWLLKRAKSASAGDIQVAALEAAMAFRPPDMLSPSSSSSSSPAASHLMRVTRSRKVRRRPSSINVKNQQNMLESYSLVDSSGETRSEKDVEKASGTDLTCVNGAEQGPIPSTVMFMDEEATYNMPALIDSMAEGLLITPPAMKKGFKWEDMAV</sequence>
<dbReference type="InterPro" id="IPR001471">
    <property type="entry name" value="AP2/ERF_dom"/>
</dbReference>
<gene>
    <name evidence="11" type="ORF">RJ640_009634</name>
</gene>
<evidence type="ECO:0000256" key="5">
    <source>
        <dbReference type="ARBA" id="ARBA00023159"/>
    </source>
</evidence>
<organism evidence="11 12">
    <name type="scientific">Escallonia rubra</name>
    <dbReference type="NCBI Taxonomy" id="112253"/>
    <lineage>
        <taxon>Eukaryota</taxon>
        <taxon>Viridiplantae</taxon>
        <taxon>Streptophyta</taxon>
        <taxon>Embryophyta</taxon>
        <taxon>Tracheophyta</taxon>
        <taxon>Spermatophyta</taxon>
        <taxon>Magnoliopsida</taxon>
        <taxon>eudicotyledons</taxon>
        <taxon>Gunneridae</taxon>
        <taxon>Pentapetalae</taxon>
        <taxon>asterids</taxon>
        <taxon>campanulids</taxon>
        <taxon>Escalloniales</taxon>
        <taxon>Escalloniaceae</taxon>
        <taxon>Escallonia</taxon>
    </lineage>
</organism>
<evidence type="ECO:0000256" key="6">
    <source>
        <dbReference type="ARBA" id="ARBA00023163"/>
    </source>
</evidence>
<accession>A0AA88S1K5</accession>
<dbReference type="FunFam" id="3.30.730.10:FF:000001">
    <property type="entry name" value="Ethylene-responsive transcription factor 2"/>
    <property type="match status" value="1"/>
</dbReference>
<evidence type="ECO:0000256" key="9">
    <source>
        <dbReference type="SAM" id="MobiDB-lite"/>
    </source>
</evidence>
<feature type="domain" description="AP2/ERF" evidence="10">
    <location>
        <begin position="29"/>
        <end position="86"/>
    </location>
</feature>
<name>A0AA88S1K5_9ASTE</name>
<evidence type="ECO:0000256" key="1">
    <source>
        <dbReference type="ARBA" id="ARBA00004123"/>
    </source>
</evidence>